<dbReference type="AlphaFoldDB" id="A0A380HLF6"/>
<keyword evidence="1 2" id="KW-0238">DNA-binding</keyword>
<dbReference type="InterPro" id="IPR001647">
    <property type="entry name" value="HTH_TetR"/>
</dbReference>
<gene>
    <name evidence="4" type="ORF">NCTC7688_00264</name>
</gene>
<evidence type="ECO:0000313" key="4">
    <source>
        <dbReference type="EMBL" id="SUM81770.1"/>
    </source>
</evidence>
<dbReference type="InterPro" id="IPR009057">
    <property type="entry name" value="Homeodomain-like_sf"/>
</dbReference>
<dbReference type="Pfam" id="PF00440">
    <property type="entry name" value="TetR_N"/>
    <property type="match status" value="1"/>
</dbReference>
<feature type="DNA-binding region" description="H-T-H motif" evidence="2">
    <location>
        <begin position="35"/>
        <end position="54"/>
    </location>
</feature>
<evidence type="ECO:0000313" key="5">
    <source>
        <dbReference type="Proteomes" id="UP000254707"/>
    </source>
</evidence>
<evidence type="ECO:0000256" key="2">
    <source>
        <dbReference type="PROSITE-ProRule" id="PRU00335"/>
    </source>
</evidence>
<dbReference type="PROSITE" id="PS50977">
    <property type="entry name" value="HTH_TETR_2"/>
    <property type="match status" value="1"/>
</dbReference>
<dbReference type="PANTHER" id="PTHR43479">
    <property type="entry name" value="ACREF/ENVCD OPERON REPRESSOR-RELATED"/>
    <property type="match status" value="1"/>
</dbReference>
<proteinExistence type="predicted"/>
<dbReference type="InterPro" id="IPR039532">
    <property type="entry name" value="TetR_C_Firmicutes"/>
</dbReference>
<dbReference type="SUPFAM" id="SSF46689">
    <property type="entry name" value="Homeodomain-like"/>
    <property type="match status" value="1"/>
</dbReference>
<organism evidence="4 5">
    <name type="scientific">Staphylococcus saprophyticus</name>
    <dbReference type="NCBI Taxonomy" id="29385"/>
    <lineage>
        <taxon>Bacteria</taxon>
        <taxon>Bacillati</taxon>
        <taxon>Bacillota</taxon>
        <taxon>Bacilli</taxon>
        <taxon>Bacillales</taxon>
        <taxon>Staphylococcaceae</taxon>
        <taxon>Staphylococcus</taxon>
    </lineage>
</organism>
<feature type="domain" description="HTH tetR-type" evidence="3">
    <location>
        <begin position="12"/>
        <end position="72"/>
    </location>
</feature>
<name>A0A380HLF6_STASA</name>
<reference evidence="4 5" key="1">
    <citation type="submission" date="2018-06" db="EMBL/GenBank/DDBJ databases">
        <authorList>
            <consortium name="Pathogen Informatics"/>
            <person name="Doyle S."/>
        </authorList>
    </citation>
    <scope>NUCLEOTIDE SEQUENCE [LARGE SCALE GENOMIC DNA]</scope>
    <source>
        <strain evidence="4 5">NCTC7688</strain>
    </source>
</reference>
<dbReference type="EMBL" id="UHED01000001">
    <property type="protein sequence ID" value="SUM81770.1"/>
    <property type="molecule type" value="Genomic_DNA"/>
</dbReference>
<accession>A0A380HLF6</accession>
<dbReference type="Gene3D" id="1.10.357.10">
    <property type="entry name" value="Tetracycline Repressor, domain 2"/>
    <property type="match status" value="1"/>
</dbReference>
<evidence type="ECO:0000256" key="1">
    <source>
        <dbReference type="ARBA" id="ARBA00023125"/>
    </source>
</evidence>
<dbReference type="Pfam" id="PF14278">
    <property type="entry name" value="TetR_C_8"/>
    <property type="match status" value="1"/>
</dbReference>
<dbReference type="RefSeq" id="WP_181877795.1">
    <property type="nucleotide sequence ID" value="NZ_UHED01000001.1"/>
</dbReference>
<evidence type="ECO:0000259" key="3">
    <source>
        <dbReference type="PROSITE" id="PS50977"/>
    </source>
</evidence>
<sequence>MNEEMMTDSRILKTKRNTRKALITLLKHKKYDDISVKDICEVAGISRGTFYLHYKDKFDLVEQYQFEITKEGSKRVQSLLQSERHLLYYHIINFGNNEAELLLLLISNNGSPDVQNQLKKTLQYNAEKNVFPYTKKSHFSEKERHYFVVFLSNAIFGIIQEWVNNGQQETPEELSAIIHKIIPDSLLG</sequence>
<dbReference type="PANTHER" id="PTHR43479:SF7">
    <property type="entry name" value="TETR-FAMILY TRANSCRIPTIONAL REGULATOR"/>
    <property type="match status" value="1"/>
</dbReference>
<protein>
    <submittedName>
        <fullName evidence="4">Transcriptional regulator</fullName>
    </submittedName>
</protein>
<dbReference type="Proteomes" id="UP000254707">
    <property type="component" value="Unassembled WGS sequence"/>
</dbReference>
<dbReference type="InterPro" id="IPR050624">
    <property type="entry name" value="HTH-type_Tx_Regulator"/>
</dbReference>
<dbReference type="GO" id="GO:0003677">
    <property type="term" value="F:DNA binding"/>
    <property type="evidence" value="ECO:0007669"/>
    <property type="project" value="UniProtKB-UniRule"/>
</dbReference>